<dbReference type="Proteomes" id="UP000198417">
    <property type="component" value="Unassembled WGS sequence"/>
</dbReference>
<evidence type="ECO:0000313" key="3">
    <source>
        <dbReference type="Proteomes" id="UP000198417"/>
    </source>
</evidence>
<evidence type="ECO:0000313" key="2">
    <source>
        <dbReference type="EMBL" id="SNR72213.1"/>
    </source>
</evidence>
<feature type="coiled-coil region" evidence="1">
    <location>
        <begin position="256"/>
        <end position="283"/>
    </location>
</feature>
<dbReference type="RefSeq" id="WP_089272692.1">
    <property type="nucleotide sequence ID" value="NZ_FZNN01000018.1"/>
</dbReference>
<keyword evidence="1" id="KW-0175">Coiled coil</keyword>
<reference evidence="2 3" key="1">
    <citation type="submission" date="2017-06" db="EMBL/GenBank/DDBJ databases">
        <authorList>
            <person name="Kim H.J."/>
            <person name="Triplett B.A."/>
        </authorList>
    </citation>
    <scope>NUCLEOTIDE SEQUENCE [LARGE SCALE GENOMIC DNA]</scope>
    <source>
        <strain evidence="2 3">DSM 29052</strain>
    </source>
</reference>
<name>A0A238YNP9_9RHOB</name>
<accession>A0A238YNP9</accession>
<sequence length="307" mass="32840">MDASLPQVQKAHQALTVPPFLICQSFPTAAQRALVALLDKAGALVGPGLCVPQAGEALVQNPDCDLVVLTYCARNAVADAMSEGTLAEHALAQWMTETGALLSLWRQNRRRVILLQIDSGGTQSADLAARLGLDPNSALGREIAALPTPAQDPVILCLAELVLMQSAEAHALCADFAAAGHDLTPNPVSGSVNVAAAAALYAAQQRGARMQGERATHDADQIRVPELPQEEQQDAASLLRQQELLMTQLRAGQAGLETLYLRHRKAEADNAALRAELGQARQRLAGVRRWTHDFLRRLRLAAGRKGD</sequence>
<dbReference type="AlphaFoldDB" id="A0A238YNP9"/>
<gene>
    <name evidence="2" type="ORF">SAMN06265370_11839</name>
</gene>
<evidence type="ECO:0000256" key="1">
    <source>
        <dbReference type="SAM" id="Coils"/>
    </source>
</evidence>
<keyword evidence="3" id="KW-1185">Reference proteome</keyword>
<dbReference type="EMBL" id="FZNN01000018">
    <property type="protein sequence ID" value="SNR72213.1"/>
    <property type="molecule type" value="Genomic_DNA"/>
</dbReference>
<protein>
    <submittedName>
        <fullName evidence="2">Uncharacterized protein</fullName>
    </submittedName>
</protein>
<proteinExistence type="predicted"/>
<organism evidence="2 3">
    <name type="scientific">Puniceibacterium sediminis</name>
    <dbReference type="NCBI Taxonomy" id="1608407"/>
    <lineage>
        <taxon>Bacteria</taxon>
        <taxon>Pseudomonadati</taxon>
        <taxon>Pseudomonadota</taxon>
        <taxon>Alphaproteobacteria</taxon>
        <taxon>Rhodobacterales</taxon>
        <taxon>Paracoccaceae</taxon>
        <taxon>Puniceibacterium</taxon>
    </lineage>
</organism>
<dbReference type="OrthoDB" id="9947129at2"/>